<dbReference type="Proteomes" id="UP000823790">
    <property type="component" value="Unassembled WGS sequence"/>
</dbReference>
<reference evidence="1 2" key="1">
    <citation type="submission" date="2021-04" db="EMBL/GenBank/DDBJ databases">
        <authorList>
            <person name="Huq M.A."/>
        </authorList>
    </citation>
    <scope>NUCLEOTIDE SEQUENCE [LARGE SCALE GENOMIC DNA]</scope>
    <source>
        <strain evidence="1 2">MAH-13</strain>
    </source>
</reference>
<sequence length="215" mass="23458">MSSILRSRSDLSLALDSGDLQRIVSSLEEISARGDLSEEESISLGVALMLPPIDDGEAASMQLAKAMDGPRAFEAAVWDVYRYVYCYPDEIERAAATLRDHPKSAVACHMLSLLAIHEGDYEIAKELNSQSRQARTFPANAIVALENGWATDVDAEVAKLHALLVTTDAEQDPNPSTVAGWLEARWANLVLGTRLSSVYWQAVVENVLSAERSAR</sequence>
<gene>
    <name evidence="1" type="ORF">J7I44_05235</name>
</gene>
<proteinExistence type="predicted"/>
<organism evidence="1 2">
    <name type="scientific">Frateuria flava</name>
    <dbReference type="NCBI Taxonomy" id="2821489"/>
    <lineage>
        <taxon>Bacteria</taxon>
        <taxon>Pseudomonadati</taxon>
        <taxon>Pseudomonadota</taxon>
        <taxon>Gammaproteobacteria</taxon>
        <taxon>Lysobacterales</taxon>
        <taxon>Rhodanobacteraceae</taxon>
        <taxon>Frateuria</taxon>
    </lineage>
</organism>
<protein>
    <recommendedName>
        <fullName evidence="3">Tetratrico peptide repeat group 5 domain-containing protein</fullName>
    </recommendedName>
</protein>
<evidence type="ECO:0000313" key="2">
    <source>
        <dbReference type="Proteomes" id="UP000823790"/>
    </source>
</evidence>
<evidence type="ECO:0008006" key="3">
    <source>
        <dbReference type="Google" id="ProtNLM"/>
    </source>
</evidence>
<keyword evidence="2" id="KW-1185">Reference proteome</keyword>
<dbReference type="EMBL" id="JAGJRS010000012">
    <property type="protein sequence ID" value="MBP1473693.1"/>
    <property type="molecule type" value="Genomic_DNA"/>
</dbReference>
<accession>A0ABS4DKW7</accession>
<dbReference type="RefSeq" id="WP_209616909.1">
    <property type="nucleotide sequence ID" value="NZ_JAGJRS010000012.1"/>
</dbReference>
<name>A0ABS4DKW7_9GAMM</name>
<evidence type="ECO:0000313" key="1">
    <source>
        <dbReference type="EMBL" id="MBP1473693.1"/>
    </source>
</evidence>
<comment type="caution">
    <text evidence="1">The sequence shown here is derived from an EMBL/GenBank/DDBJ whole genome shotgun (WGS) entry which is preliminary data.</text>
</comment>